<keyword evidence="2" id="KW-0677">Repeat</keyword>
<name>A0A0D6QSP3_ARACU</name>
<dbReference type="NCBIfam" id="TIGR00756">
    <property type="entry name" value="PPR"/>
    <property type="match status" value="4"/>
</dbReference>
<dbReference type="PANTHER" id="PTHR47939:SF5">
    <property type="entry name" value="PENTACOTRIPEPTIDE-REPEAT REGION OF PRORP DOMAIN-CONTAINING PROTEIN"/>
    <property type="match status" value="1"/>
</dbReference>
<dbReference type="EMBL" id="GCKF01043067">
    <property type="protein sequence ID" value="JAG94587.1"/>
    <property type="molecule type" value="Transcribed_RNA"/>
</dbReference>
<dbReference type="InterPro" id="IPR011990">
    <property type="entry name" value="TPR-like_helical_dom_sf"/>
</dbReference>
<feature type="repeat" description="PPR" evidence="3">
    <location>
        <begin position="355"/>
        <end position="389"/>
    </location>
</feature>
<dbReference type="Pfam" id="PF13812">
    <property type="entry name" value="PPR_3"/>
    <property type="match status" value="1"/>
</dbReference>
<feature type="repeat" description="PPR" evidence="3">
    <location>
        <begin position="209"/>
        <end position="243"/>
    </location>
</feature>
<accession>A0A0D6QSP3</accession>
<dbReference type="PANTHER" id="PTHR47939">
    <property type="entry name" value="MEMBRANE-ASSOCIATED SALT-INDUCIBLE PROTEIN-LIKE"/>
    <property type="match status" value="1"/>
</dbReference>
<comment type="similarity">
    <text evidence="1">Belongs to the PPR family. P subfamily.</text>
</comment>
<feature type="repeat" description="PPR" evidence="3">
    <location>
        <begin position="390"/>
        <end position="424"/>
    </location>
</feature>
<dbReference type="Pfam" id="PF13041">
    <property type="entry name" value="PPR_2"/>
    <property type="match status" value="2"/>
</dbReference>
<dbReference type="Pfam" id="PF01535">
    <property type="entry name" value="PPR"/>
    <property type="match status" value="1"/>
</dbReference>
<dbReference type="PROSITE" id="PS51375">
    <property type="entry name" value="PPR"/>
    <property type="match status" value="5"/>
</dbReference>
<protein>
    <recommendedName>
        <fullName evidence="5">Pentacotripeptide-repeat region of PRORP domain-containing protein</fullName>
    </recommendedName>
</protein>
<proteinExistence type="inferred from homology"/>
<organism evidence="4">
    <name type="scientific">Araucaria cunninghamii</name>
    <name type="common">Hoop pine</name>
    <name type="synonym">Moreton Bay pine</name>
    <dbReference type="NCBI Taxonomy" id="56994"/>
    <lineage>
        <taxon>Eukaryota</taxon>
        <taxon>Viridiplantae</taxon>
        <taxon>Streptophyta</taxon>
        <taxon>Embryophyta</taxon>
        <taxon>Tracheophyta</taxon>
        <taxon>Spermatophyta</taxon>
        <taxon>Pinopsida</taxon>
        <taxon>Pinidae</taxon>
        <taxon>Conifers II</taxon>
        <taxon>Araucariales</taxon>
        <taxon>Araucariaceae</taxon>
        <taxon>Araucaria</taxon>
    </lineage>
</organism>
<evidence type="ECO:0000256" key="2">
    <source>
        <dbReference type="ARBA" id="ARBA00022737"/>
    </source>
</evidence>
<sequence length="548" mass="62325">MAKPLVRHTMRRVIDSYFTCLRRPTTTSASILGNLSSETASGSEQFFYPSVFSHLKEGFELFQNTPASFANSSCNRKFSTKVGENGNKVKTVKKAGKSPQNPESELTDYEKLCTILNGDVTLEDLDDKLEATGIKMPPHLLEPVINASEKAGRKALGFYKWAIEQPGCEANLDSFNALIDLLGKRNDFKAVETLLKENLALGSQGLKVDLKTFEIVVQRLVKAGREKKTVDFFQNMEEYGFKQDEKAQKIVVRELSELGFASHAEKLVKEKADVYYPDEEICNMLVKGWCVAGKLSEARRMVNEMSVGKFAMDATAYNALLDCVCKLCIEKDHFLLLPEAKKILLRMEKAGVPRNEMTFNILITHLCDIRKTSDAVKLFSEMEGYGCSPNLTTYVVMIRSLFLAARVAEGYEMLDKMKENGFEAHERDYFSFIKVLCKIQRVEHAHKVFLIMKDNGCRPAKDTYELLIRKLSRSGHNIQAKKVLNEAIYRKVIRRSESGILEPSRVQTPMKKTKRLTLAMKRKKQNLKLKKLRLSFVKKPKKPAMRFM</sequence>
<evidence type="ECO:0000313" key="4">
    <source>
        <dbReference type="EMBL" id="JAG94587.1"/>
    </source>
</evidence>
<reference evidence="4" key="1">
    <citation type="submission" date="2015-03" db="EMBL/GenBank/DDBJ databases">
        <title>A transcriptome of Araucaria cunninghamii, an australian fine timber species.</title>
        <authorList>
            <person name="Jing Yi C.J.Y."/>
            <person name="Yin San L.Y.S."/>
            <person name="Abdul Karim S.S."/>
            <person name="Wan Azmi N.N."/>
            <person name="Hercus R.R."/>
            <person name="Croft L.L."/>
        </authorList>
    </citation>
    <scope>NUCLEOTIDE SEQUENCE</scope>
    <source>
        <strain evidence="4">MI0301</strain>
        <tissue evidence="4">Leaf</tissue>
    </source>
</reference>
<dbReference type="FunFam" id="1.25.40.10:FF:000398">
    <property type="entry name" value="pentatricopeptide repeat-containing protein PNM1, mitochondrial"/>
    <property type="match status" value="1"/>
</dbReference>
<dbReference type="AlphaFoldDB" id="A0A0D6QSP3"/>
<evidence type="ECO:0000256" key="3">
    <source>
        <dbReference type="PROSITE-ProRule" id="PRU00708"/>
    </source>
</evidence>
<evidence type="ECO:0000256" key="1">
    <source>
        <dbReference type="ARBA" id="ARBA00007626"/>
    </source>
</evidence>
<feature type="repeat" description="PPR" evidence="3">
    <location>
        <begin position="425"/>
        <end position="459"/>
    </location>
</feature>
<dbReference type="Gene3D" id="1.25.40.10">
    <property type="entry name" value="Tetratricopeptide repeat domain"/>
    <property type="match status" value="3"/>
</dbReference>
<feature type="repeat" description="PPR" evidence="3">
    <location>
        <begin position="278"/>
        <end position="312"/>
    </location>
</feature>
<dbReference type="InterPro" id="IPR050667">
    <property type="entry name" value="PPR-containing_protein"/>
</dbReference>
<dbReference type="InterPro" id="IPR002885">
    <property type="entry name" value="PPR_rpt"/>
</dbReference>
<evidence type="ECO:0008006" key="5">
    <source>
        <dbReference type="Google" id="ProtNLM"/>
    </source>
</evidence>